<evidence type="ECO:0000313" key="4">
    <source>
        <dbReference type="Proteomes" id="UP000002366"/>
    </source>
</evidence>
<dbReference type="AlphaFoldDB" id="D5EDL8"/>
<dbReference type="InterPro" id="IPR029061">
    <property type="entry name" value="THDP-binding"/>
</dbReference>
<evidence type="ECO:0000313" key="3">
    <source>
        <dbReference type="EMBL" id="ADE56650.1"/>
    </source>
</evidence>
<dbReference type="Pfam" id="PF02775">
    <property type="entry name" value="TPP_enzyme_C"/>
    <property type="match status" value="1"/>
</dbReference>
<dbReference type="HOGENOM" id="CLU_048564_2_0_0"/>
<feature type="domain" description="Thiamine pyrophosphate enzyme TPP-binding" evidence="2">
    <location>
        <begin position="59"/>
        <end position="199"/>
    </location>
</feature>
<dbReference type="GO" id="GO:0045333">
    <property type="term" value="P:cellular respiration"/>
    <property type="evidence" value="ECO:0007669"/>
    <property type="project" value="UniProtKB-ARBA"/>
</dbReference>
<dbReference type="KEGG" id="aco:Amico_0513"/>
<dbReference type="STRING" id="572547.Amico_0513"/>
<dbReference type="PANTHER" id="PTHR48084">
    <property type="entry name" value="2-OXOGLUTARATE OXIDOREDUCTASE SUBUNIT KORB-RELATED"/>
    <property type="match status" value="1"/>
</dbReference>
<gene>
    <name evidence="3" type="ordered locus">Amico_0513</name>
</gene>
<keyword evidence="1" id="KW-0560">Oxidoreductase</keyword>
<accession>D5EDL8</accession>
<name>D5EDL8_AMICL</name>
<dbReference type="InterPro" id="IPR051457">
    <property type="entry name" value="2-oxoacid:Fd_oxidoreductase"/>
</dbReference>
<dbReference type="PANTHER" id="PTHR48084:SF1">
    <property type="entry name" value="2-OXOGLUTARATE SYNTHASE SUBUNIT KORB"/>
    <property type="match status" value="1"/>
</dbReference>
<sequence length="271" mass="29513">MLKNPLRKYMREEKLPHMFCPGCGCGQVLNTFLQVVDEMQIDLDSTVAIGGVGCTARIPVYIKTDMLHGVHGRTLAWATGIKLHKPQTRVIIFAGDGDAAAIGGNHFIQAARRNLDVTMIVVNNFNFAMTGGQVAPMTPAAAVTMTTPYGSGEPPFDLCKVAEAAGATYVARSATPFQPQMKSLMKSALSHKGFAVLEILSQCPTHFGRYALNTGQPQKIFEWIRSICVMAKKAENMSEEELEGKTVLGEFVNKQRPVFEGSSVYREGVQA</sequence>
<dbReference type="InterPro" id="IPR011766">
    <property type="entry name" value="TPP_enzyme_TPP-bd"/>
</dbReference>
<dbReference type="RefSeq" id="WP_013047916.1">
    <property type="nucleotide sequence ID" value="NC_014011.1"/>
</dbReference>
<dbReference type="CDD" id="cd03375">
    <property type="entry name" value="TPP_OGFOR"/>
    <property type="match status" value="1"/>
</dbReference>
<evidence type="ECO:0000256" key="1">
    <source>
        <dbReference type="ARBA" id="ARBA00023002"/>
    </source>
</evidence>
<evidence type="ECO:0000259" key="2">
    <source>
        <dbReference type="Pfam" id="PF02775"/>
    </source>
</evidence>
<reference evidence="3 4" key="1">
    <citation type="journal article" date="2010" name="Stand. Genomic Sci.">
        <title>Complete genome sequence of Aminobacterium colombiense type strain (ALA-1).</title>
        <authorList>
            <person name="Chertkov O."/>
            <person name="Sikorski J."/>
            <person name="Brambilla E."/>
            <person name="Lapidus A."/>
            <person name="Copeland A."/>
            <person name="Glavina Del Rio T."/>
            <person name="Nolan M."/>
            <person name="Lucas S."/>
            <person name="Tice H."/>
            <person name="Cheng J.F."/>
            <person name="Han C."/>
            <person name="Detter J.C."/>
            <person name="Bruce D."/>
            <person name="Tapia R."/>
            <person name="Goodwin L."/>
            <person name="Pitluck S."/>
            <person name="Liolios K."/>
            <person name="Ivanova N."/>
            <person name="Mavromatis K."/>
            <person name="Ovchinnikova G."/>
            <person name="Pati A."/>
            <person name="Chen A."/>
            <person name="Palaniappan K."/>
            <person name="Land M."/>
            <person name="Hauser L."/>
            <person name="Chang Y.J."/>
            <person name="Jeffries C.D."/>
            <person name="Spring S."/>
            <person name="Rohde M."/>
            <person name="Goker M."/>
            <person name="Bristow J."/>
            <person name="Eisen J.A."/>
            <person name="Markowitz V."/>
            <person name="Hugenholtz P."/>
            <person name="Kyrpides N.C."/>
            <person name="Klenk H.P."/>
        </authorList>
    </citation>
    <scope>NUCLEOTIDE SEQUENCE [LARGE SCALE GENOMIC DNA]</scope>
    <source>
        <strain evidence="4">DSM 12261 / ALA-1</strain>
    </source>
</reference>
<dbReference type="Gene3D" id="3.40.50.970">
    <property type="match status" value="1"/>
</dbReference>
<dbReference type="GO" id="GO:0016625">
    <property type="term" value="F:oxidoreductase activity, acting on the aldehyde or oxo group of donors, iron-sulfur protein as acceptor"/>
    <property type="evidence" value="ECO:0007669"/>
    <property type="project" value="UniProtKB-ARBA"/>
</dbReference>
<keyword evidence="4" id="KW-1185">Reference proteome</keyword>
<dbReference type="EMBL" id="CP001997">
    <property type="protein sequence ID" value="ADE56650.1"/>
    <property type="molecule type" value="Genomic_DNA"/>
</dbReference>
<dbReference type="SUPFAM" id="SSF52518">
    <property type="entry name" value="Thiamin diphosphate-binding fold (THDP-binding)"/>
    <property type="match status" value="1"/>
</dbReference>
<dbReference type="eggNOG" id="COG1013">
    <property type="taxonomic scope" value="Bacteria"/>
</dbReference>
<proteinExistence type="predicted"/>
<dbReference type="Proteomes" id="UP000002366">
    <property type="component" value="Chromosome"/>
</dbReference>
<dbReference type="GO" id="GO:0030976">
    <property type="term" value="F:thiamine pyrophosphate binding"/>
    <property type="evidence" value="ECO:0007669"/>
    <property type="project" value="InterPro"/>
</dbReference>
<organism evidence="3 4">
    <name type="scientific">Aminobacterium colombiense (strain DSM 12261 / ALA-1)</name>
    <dbReference type="NCBI Taxonomy" id="572547"/>
    <lineage>
        <taxon>Bacteria</taxon>
        <taxon>Thermotogati</taxon>
        <taxon>Synergistota</taxon>
        <taxon>Synergistia</taxon>
        <taxon>Synergistales</taxon>
        <taxon>Aminobacteriaceae</taxon>
        <taxon>Aminobacterium</taxon>
    </lineage>
</organism>
<protein>
    <submittedName>
        <fullName evidence="3">Thiamine pyrophosphate protein domain protein TPP-binding protein</fullName>
    </submittedName>
</protein>